<dbReference type="InParanoid" id="A0A0D0BRY4"/>
<dbReference type="EMBL" id="KN835167">
    <property type="protein sequence ID" value="KIK45798.1"/>
    <property type="molecule type" value="Genomic_DNA"/>
</dbReference>
<keyword evidence="2" id="KW-1185">Reference proteome</keyword>
<dbReference type="AlphaFoldDB" id="A0A0D0BRY4"/>
<protein>
    <submittedName>
        <fullName evidence="1">Unplaced genomic scaffold CY34scaffold_36, whole genome shotgun sequence</fullName>
    </submittedName>
</protein>
<sequence>MSAIPRTLRVVPKTSLKPGSKVLPPPLTNQNERAFKEPLIRIMARRQQEAGDLWPPNLRIEPHVTKSAIGKAPEDMRVQLKRLLRER</sequence>
<proteinExistence type="predicted"/>
<accession>A0A0D0BRY4</accession>
<evidence type="ECO:0000313" key="2">
    <source>
        <dbReference type="Proteomes" id="UP000054485"/>
    </source>
</evidence>
<dbReference type="OrthoDB" id="3237970at2759"/>
<gene>
    <name evidence="1" type="ORF">CY34DRAFT_801100</name>
</gene>
<organism evidence="1 2">
    <name type="scientific">Suillus luteus UH-Slu-Lm8-n1</name>
    <dbReference type="NCBI Taxonomy" id="930992"/>
    <lineage>
        <taxon>Eukaryota</taxon>
        <taxon>Fungi</taxon>
        <taxon>Dikarya</taxon>
        <taxon>Basidiomycota</taxon>
        <taxon>Agaricomycotina</taxon>
        <taxon>Agaricomycetes</taxon>
        <taxon>Agaricomycetidae</taxon>
        <taxon>Boletales</taxon>
        <taxon>Suillineae</taxon>
        <taxon>Suillaceae</taxon>
        <taxon>Suillus</taxon>
    </lineage>
</organism>
<reference evidence="2" key="2">
    <citation type="submission" date="2015-01" db="EMBL/GenBank/DDBJ databases">
        <title>Evolutionary Origins and Diversification of the Mycorrhizal Mutualists.</title>
        <authorList>
            <consortium name="DOE Joint Genome Institute"/>
            <consortium name="Mycorrhizal Genomics Consortium"/>
            <person name="Kohler A."/>
            <person name="Kuo A."/>
            <person name="Nagy L.G."/>
            <person name="Floudas D."/>
            <person name="Copeland A."/>
            <person name="Barry K.W."/>
            <person name="Cichocki N."/>
            <person name="Veneault-Fourrey C."/>
            <person name="LaButti K."/>
            <person name="Lindquist E.A."/>
            <person name="Lipzen A."/>
            <person name="Lundell T."/>
            <person name="Morin E."/>
            <person name="Murat C."/>
            <person name="Riley R."/>
            <person name="Ohm R."/>
            <person name="Sun H."/>
            <person name="Tunlid A."/>
            <person name="Henrissat B."/>
            <person name="Grigoriev I.V."/>
            <person name="Hibbett D.S."/>
            <person name="Martin F."/>
        </authorList>
    </citation>
    <scope>NUCLEOTIDE SEQUENCE [LARGE SCALE GENOMIC DNA]</scope>
    <source>
        <strain evidence="2">UH-Slu-Lm8-n1</strain>
    </source>
</reference>
<reference evidence="1 2" key="1">
    <citation type="submission" date="2014-04" db="EMBL/GenBank/DDBJ databases">
        <authorList>
            <consortium name="DOE Joint Genome Institute"/>
            <person name="Kuo A."/>
            <person name="Ruytinx J."/>
            <person name="Rineau F."/>
            <person name="Colpaert J."/>
            <person name="Kohler A."/>
            <person name="Nagy L.G."/>
            <person name="Floudas D."/>
            <person name="Copeland A."/>
            <person name="Barry K.W."/>
            <person name="Cichocki N."/>
            <person name="Veneault-Fourrey C."/>
            <person name="LaButti K."/>
            <person name="Lindquist E.A."/>
            <person name="Lipzen A."/>
            <person name="Lundell T."/>
            <person name="Morin E."/>
            <person name="Murat C."/>
            <person name="Sun H."/>
            <person name="Tunlid A."/>
            <person name="Henrissat B."/>
            <person name="Grigoriev I.V."/>
            <person name="Hibbett D.S."/>
            <person name="Martin F."/>
            <person name="Nordberg H.P."/>
            <person name="Cantor M.N."/>
            <person name="Hua S.X."/>
        </authorList>
    </citation>
    <scope>NUCLEOTIDE SEQUENCE [LARGE SCALE GENOMIC DNA]</scope>
    <source>
        <strain evidence="1 2">UH-Slu-Lm8-n1</strain>
    </source>
</reference>
<name>A0A0D0BRY4_9AGAM</name>
<dbReference type="HOGENOM" id="CLU_162139_0_0_1"/>
<evidence type="ECO:0000313" key="1">
    <source>
        <dbReference type="EMBL" id="KIK45798.1"/>
    </source>
</evidence>
<dbReference type="Proteomes" id="UP000054485">
    <property type="component" value="Unassembled WGS sequence"/>
</dbReference>